<keyword evidence="1" id="KW-0472">Membrane</keyword>
<dbReference type="Proteomes" id="UP000028481">
    <property type="component" value="Chromosome"/>
</dbReference>
<evidence type="ECO:0008006" key="4">
    <source>
        <dbReference type="Google" id="ProtNLM"/>
    </source>
</evidence>
<dbReference type="eggNOG" id="ENOG5030HJ6">
    <property type="taxonomic scope" value="Bacteria"/>
</dbReference>
<dbReference type="OrthoDB" id="9809913at2"/>
<dbReference type="HOGENOM" id="CLU_1767181_0_0_0"/>
<evidence type="ECO:0000256" key="1">
    <source>
        <dbReference type="SAM" id="Phobius"/>
    </source>
</evidence>
<keyword evidence="1" id="KW-1133">Transmembrane helix</keyword>
<protein>
    <recommendedName>
        <fullName evidence="4">ATP synthase I</fullName>
    </recommendedName>
</protein>
<organism evidence="2 3">
    <name type="scientific">Thermodesulfobacterium commune DSM 2178</name>
    <dbReference type="NCBI Taxonomy" id="289377"/>
    <lineage>
        <taxon>Bacteria</taxon>
        <taxon>Pseudomonadati</taxon>
        <taxon>Thermodesulfobacteriota</taxon>
        <taxon>Thermodesulfobacteria</taxon>
        <taxon>Thermodesulfobacteriales</taxon>
        <taxon>Thermodesulfobacteriaceae</taxon>
        <taxon>Thermodesulfobacterium</taxon>
    </lineage>
</organism>
<keyword evidence="1" id="KW-0812">Transmembrane</keyword>
<dbReference type="RefSeq" id="WP_000589030.1">
    <property type="nucleotide sequence ID" value="NZ_CP008796.1"/>
</dbReference>
<evidence type="ECO:0000313" key="3">
    <source>
        <dbReference type="Proteomes" id="UP000028481"/>
    </source>
</evidence>
<dbReference type="EMBL" id="CP008796">
    <property type="protein sequence ID" value="AIH03362.1"/>
    <property type="molecule type" value="Genomic_DNA"/>
</dbReference>
<keyword evidence="3" id="KW-1185">Reference proteome</keyword>
<proteinExistence type="predicted"/>
<feature type="transmembrane region" description="Helical" evidence="1">
    <location>
        <begin position="18"/>
        <end position="51"/>
    </location>
</feature>
<feature type="transmembrane region" description="Helical" evidence="1">
    <location>
        <begin position="90"/>
        <end position="108"/>
    </location>
</feature>
<dbReference type="PaxDb" id="289377-HL41_00085"/>
<accession>A0A075WXR4</accession>
<gene>
    <name evidence="2" type="ORF">HL41_00085</name>
</gene>
<name>A0A075WXR4_9BACT</name>
<dbReference type="KEGG" id="tcm:HL41_00085"/>
<sequence length="147" mass="16843">MIKEVSPERFFGEAERLILGLVVVATIFIHLVWGGLVETFSFLAGGILGFLNFRTTKKEGIDFVKKIQEIFASDQKNLYNKERHVYIAKIYLKLLATAIVVYFLIAHLGAHPVFLISAFGLVYLSLTVYSFIKFFLFMKKEKKEILT</sequence>
<dbReference type="STRING" id="289377.HL41_00085"/>
<feature type="transmembrane region" description="Helical" evidence="1">
    <location>
        <begin position="114"/>
        <end position="136"/>
    </location>
</feature>
<dbReference type="AlphaFoldDB" id="A0A075WXR4"/>
<reference evidence="2 3" key="1">
    <citation type="journal article" date="2015" name="Genome Announc.">
        <title>Genome Sequence of a Sulfate-Reducing Thermophilic Bacterium, Thermodesulfobacterium commune DSM 2178T (Phylum Thermodesulfobacteria).</title>
        <authorList>
            <person name="Bhatnagar S."/>
            <person name="Badger J.H."/>
            <person name="Madupu R."/>
            <person name="Khouri H.M."/>
            <person name="O'Connor E.M."/>
            <person name="Robb F.T."/>
            <person name="Ward N.L."/>
            <person name="Eisen J.A."/>
        </authorList>
    </citation>
    <scope>NUCLEOTIDE SEQUENCE [LARGE SCALE GENOMIC DNA]</scope>
    <source>
        <strain evidence="2 3">DSM 2178</strain>
    </source>
</reference>
<evidence type="ECO:0000313" key="2">
    <source>
        <dbReference type="EMBL" id="AIH03362.1"/>
    </source>
</evidence>